<accession>A0A537IR14</accession>
<protein>
    <recommendedName>
        <fullName evidence="5">Alkaline phosphatase family protein</fullName>
    </recommendedName>
</protein>
<feature type="region of interest" description="Disordered" evidence="2">
    <location>
        <begin position="1"/>
        <end position="20"/>
    </location>
</feature>
<dbReference type="Pfam" id="PF04185">
    <property type="entry name" value="Phosphoesterase"/>
    <property type="match status" value="2"/>
</dbReference>
<organism evidence="3 4">
    <name type="scientific">Candidatus Segetimicrobium genomatis</name>
    <dbReference type="NCBI Taxonomy" id="2569760"/>
    <lineage>
        <taxon>Bacteria</taxon>
        <taxon>Bacillati</taxon>
        <taxon>Candidatus Sysuimicrobiota</taxon>
        <taxon>Candidatus Sysuimicrobiia</taxon>
        <taxon>Candidatus Sysuimicrobiales</taxon>
        <taxon>Candidatus Segetimicrobiaceae</taxon>
        <taxon>Candidatus Segetimicrobium</taxon>
    </lineage>
</organism>
<feature type="region of interest" description="Disordered" evidence="2">
    <location>
        <begin position="47"/>
        <end position="66"/>
    </location>
</feature>
<reference evidence="3 4" key="1">
    <citation type="journal article" date="2019" name="Nat. Microbiol.">
        <title>Mediterranean grassland soil C-N compound turnover is dependent on rainfall and depth, and is mediated by genomically divergent microorganisms.</title>
        <authorList>
            <person name="Diamond S."/>
            <person name="Andeer P.F."/>
            <person name="Li Z."/>
            <person name="Crits-Christoph A."/>
            <person name="Burstein D."/>
            <person name="Anantharaman K."/>
            <person name="Lane K.R."/>
            <person name="Thomas B.C."/>
            <person name="Pan C."/>
            <person name="Northen T.R."/>
            <person name="Banfield J.F."/>
        </authorList>
    </citation>
    <scope>NUCLEOTIDE SEQUENCE [LARGE SCALE GENOMIC DNA]</scope>
    <source>
        <strain evidence="3">NP_8</strain>
    </source>
</reference>
<dbReference type="Proteomes" id="UP000318834">
    <property type="component" value="Unassembled WGS sequence"/>
</dbReference>
<evidence type="ECO:0000313" key="4">
    <source>
        <dbReference type="Proteomes" id="UP000318834"/>
    </source>
</evidence>
<name>A0A537IR14_9BACT</name>
<evidence type="ECO:0000313" key="3">
    <source>
        <dbReference type="EMBL" id="TMI73788.1"/>
    </source>
</evidence>
<evidence type="ECO:0000256" key="1">
    <source>
        <dbReference type="ARBA" id="ARBA00022801"/>
    </source>
</evidence>
<sequence length="349" mass="38657">MLKARQPRSNDRVPAPRGSPHPIRHVVIIVKENHSFDNYFGKFPGADGDAALPPAPNPPSLDPPHTHEAWLQRAAKAVRAQYSESEIPAYFAYARQFTLCDRYFTEVAGPSTPNHLMLIAAASPIINNPHRTDPASLQPPFNLPSLPATLEQAGFDWRHYGGYAFNYVTGLRGHLAHAPSEQFAVDAVEGKLPAVSWVYAPEIPHEPNPLSEHPPGNVTDGMNWTVQQVTAVVRGGLWPQTAIFITWDDWGGWYDHVDPPNVETWVDGSQFRYGTRVGCLVLSPYARRGYISRVLHSHVSLVKFCETAFGLTHLNFRDAAADDMSDCFDFSQPPAPPPDFAGPPLPQFD</sequence>
<proteinExistence type="predicted"/>
<comment type="caution">
    <text evidence="3">The sequence shown here is derived from an EMBL/GenBank/DDBJ whole genome shotgun (WGS) entry which is preliminary data.</text>
</comment>
<dbReference type="PANTHER" id="PTHR31956">
    <property type="entry name" value="NON-SPECIFIC PHOSPHOLIPASE C4-RELATED"/>
    <property type="match status" value="1"/>
</dbReference>
<evidence type="ECO:0000256" key="2">
    <source>
        <dbReference type="SAM" id="MobiDB-lite"/>
    </source>
</evidence>
<feature type="compositionally biased region" description="Pro residues" evidence="2">
    <location>
        <begin position="53"/>
        <end position="62"/>
    </location>
</feature>
<dbReference type="InterPro" id="IPR007312">
    <property type="entry name" value="Phosphoesterase"/>
</dbReference>
<dbReference type="EMBL" id="VBAP01000066">
    <property type="protein sequence ID" value="TMI73788.1"/>
    <property type="molecule type" value="Genomic_DNA"/>
</dbReference>
<gene>
    <name evidence="3" type="ORF">E6H05_08980</name>
</gene>
<evidence type="ECO:0008006" key="5">
    <source>
        <dbReference type="Google" id="ProtNLM"/>
    </source>
</evidence>
<dbReference type="AlphaFoldDB" id="A0A537IR14"/>
<dbReference type="PANTHER" id="PTHR31956:SF1">
    <property type="entry name" value="NON-SPECIFIC PHOSPHOLIPASE C1"/>
    <property type="match status" value="1"/>
</dbReference>
<keyword evidence="1" id="KW-0378">Hydrolase</keyword>
<dbReference type="InterPro" id="IPR017850">
    <property type="entry name" value="Alkaline_phosphatase_core_sf"/>
</dbReference>
<dbReference type="GO" id="GO:0042578">
    <property type="term" value="F:phosphoric ester hydrolase activity"/>
    <property type="evidence" value="ECO:0007669"/>
    <property type="project" value="UniProtKB-ARBA"/>
</dbReference>
<dbReference type="Gene3D" id="3.40.720.10">
    <property type="entry name" value="Alkaline Phosphatase, subunit A"/>
    <property type="match status" value="2"/>
</dbReference>